<dbReference type="KEGG" id="ccat:101457738"/>
<comment type="similarity">
    <text evidence="1">Belongs to the SIN1 family.</text>
</comment>
<dbReference type="GO" id="GO:0005546">
    <property type="term" value="F:phosphatidylinositol-4,5-bisphosphate binding"/>
    <property type="evidence" value="ECO:0007669"/>
    <property type="project" value="TreeGrafter"/>
</dbReference>
<reference evidence="6" key="1">
    <citation type="submission" date="2013-07" db="EMBL/GenBank/DDBJ databases">
        <authorList>
            <person name="Geib S."/>
        </authorList>
    </citation>
    <scope>NUCLEOTIDE SEQUENCE</scope>
</reference>
<dbReference type="GO" id="GO:0016301">
    <property type="term" value="F:kinase activity"/>
    <property type="evidence" value="ECO:0007669"/>
    <property type="project" value="UniProtKB-KW"/>
</dbReference>
<feature type="compositionally biased region" description="Polar residues" evidence="2">
    <location>
        <begin position="481"/>
        <end position="492"/>
    </location>
</feature>
<keyword evidence="6" id="KW-0418">Kinase</keyword>
<feature type="domain" description="CRIM" evidence="4">
    <location>
        <begin position="193"/>
        <end position="319"/>
    </location>
</feature>
<dbReference type="AlphaFoldDB" id="W8CAN7"/>
<reference evidence="6" key="2">
    <citation type="journal article" date="2014" name="BMC Genomics">
        <title>A genomic perspective to assessing quality of mass-reared SIT flies used in Mediterranean fruit fly (Ceratitis capitata) eradication in California.</title>
        <authorList>
            <person name="Calla B."/>
            <person name="Hall B."/>
            <person name="Hou S."/>
            <person name="Geib S.M."/>
        </authorList>
    </citation>
    <scope>NUCLEOTIDE SEQUENCE</scope>
</reference>
<dbReference type="InterPro" id="IPR011993">
    <property type="entry name" value="PH-like_dom_sf"/>
</dbReference>
<evidence type="ECO:0000256" key="2">
    <source>
        <dbReference type="SAM" id="MobiDB-lite"/>
    </source>
</evidence>
<feature type="compositionally biased region" description="Low complexity" evidence="2">
    <location>
        <begin position="468"/>
        <end position="479"/>
    </location>
</feature>
<dbReference type="GO" id="GO:0005886">
    <property type="term" value="C:plasma membrane"/>
    <property type="evidence" value="ECO:0007669"/>
    <property type="project" value="TreeGrafter"/>
</dbReference>
<dbReference type="Pfam" id="PF16979">
    <property type="entry name" value="SIN1_PH"/>
    <property type="match status" value="1"/>
</dbReference>
<proteinExistence type="evidence at transcript level"/>
<dbReference type="Gene3D" id="2.30.29.30">
    <property type="entry name" value="Pleckstrin-homology domain (PH domain)/Phosphotyrosine-binding domain (PTB)"/>
    <property type="match status" value="1"/>
</dbReference>
<dbReference type="GO" id="GO:0005737">
    <property type="term" value="C:cytoplasm"/>
    <property type="evidence" value="ECO:0007669"/>
    <property type="project" value="TreeGrafter"/>
</dbReference>
<protein>
    <submittedName>
        <fullName evidence="6">Stress-activated map kinase-interacting protein 1</fullName>
    </submittedName>
</protein>
<evidence type="ECO:0000259" key="4">
    <source>
        <dbReference type="Pfam" id="PF16978"/>
    </source>
</evidence>
<dbReference type="Pfam" id="PF16978">
    <property type="entry name" value="CRIM"/>
    <property type="match status" value="1"/>
</dbReference>
<gene>
    <name evidence="6" type="primary">SIN1</name>
</gene>
<dbReference type="CTD" id="36604"/>
<dbReference type="Pfam" id="PF05422">
    <property type="entry name" value="SIN1"/>
    <property type="match status" value="1"/>
</dbReference>
<keyword evidence="6" id="KW-0808">Transferase</keyword>
<dbReference type="InterPro" id="IPR032679">
    <property type="entry name" value="Sin1_N"/>
</dbReference>
<feature type="region of interest" description="Disordered" evidence="2">
    <location>
        <begin position="468"/>
        <end position="504"/>
    </location>
</feature>
<dbReference type="InterPro" id="IPR031313">
    <property type="entry name" value="Sin1_PH_dom"/>
</dbReference>
<name>W8CAN7_CERCA</name>
<organism evidence="6">
    <name type="scientific">Ceratitis capitata</name>
    <name type="common">Mediterranean fruit fly</name>
    <name type="synonym">Tephritis capitata</name>
    <dbReference type="NCBI Taxonomy" id="7213"/>
    <lineage>
        <taxon>Eukaryota</taxon>
        <taxon>Metazoa</taxon>
        <taxon>Ecdysozoa</taxon>
        <taxon>Arthropoda</taxon>
        <taxon>Hexapoda</taxon>
        <taxon>Insecta</taxon>
        <taxon>Pterygota</taxon>
        <taxon>Neoptera</taxon>
        <taxon>Endopterygota</taxon>
        <taxon>Diptera</taxon>
        <taxon>Brachycera</taxon>
        <taxon>Muscomorpha</taxon>
        <taxon>Tephritoidea</taxon>
        <taxon>Tephritidae</taxon>
        <taxon>Ceratitis</taxon>
        <taxon>Ceratitis</taxon>
    </lineage>
</organism>
<dbReference type="OrthoDB" id="241990at2759"/>
<evidence type="ECO:0000256" key="1">
    <source>
        <dbReference type="ARBA" id="ARBA00009407"/>
    </source>
</evidence>
<feature type="domain" description="Sin1 N-terminal" evidence="3">
    <location>
        <begin position="18"/>
        <end position="161"/>
    </location>
</feature>
<dbReference type="PANTHER" id="PTHR13335:SF1">
    <property type="entry name" value="TARGET OF RAPAMYCIN COMPLEX 2 SUBUNIT MAPKAP1"/>
    <property type="match status" value="1"/>
</dbReference>
<sequence>MASYSNQHWLLSHIRNSFISTDDTGMCETVMLSDDMPKHYLRKYQGASVSNIATQNKQQQRKSLGNKQQFQRILDPVLQEVDFVCYPGLDQSDDEDMDSTTQSFEIQMYPEVWAHRFRSNTAQKLEKMDMARRKAAKTKSINYDEEIIPPERNDFFVKKKVTKSLQITKNNENVVRDIDVTDNIGTSSNTAVKSKLALQLANSPKQVQNKFMEYARFDGTSQAGIQTKRIHVFLSMLPERDRKTPIKICVLASAKIIEVIGLVCYKATIQYPEIPLKSIRHYALYMTEDNDAMEEFPPLDDREPCSKFGFSHLTLAERRPLAQVTRIDYANNVATKSMTSEEDKSRVAAAAVRSIQDMETNTGGISDEADSNCITNNEEYDERMMSHNDMLEAPMYRTYRLIINEKPFFKTEVTLGISGERIEIDQHKNAKFWTKQKAVTYPIDVIASCEIIEKRHLKATLRIWLKSSSSSSSNSNKTSTDMKSMTHASESSMVGGVAGAQSPKSPGHYLHVPSSFGLFSTSSGSGNSATGQHFPQMRFKHYDFEADTHTAEHILNKLSCILNVRSSEVRREFLQSRERKQDKNQAKKHLKM</sequence>
<dbReference type="InterPro" id="IPR031567">
    <property type="entry name" value="CRIM_dom"/>
</dbReference>
<dbReference type="PANTHER" id="PTHR13335">
    <property type="entry name" value="TARGET OF RAPAMYCIN COMPLEX 2 SUBUNIT MAPKAP1"/>
    <property type="match status" value="1"/>
</dbReference>
<feature type="domain" description="SIN1-type PH" evidence="5">
    <location>
        <begin position="394"/>
        <end position="563"/>
    </location>
</feature>
<dbReference type="GeneID" id="101457738"/>
<dbReference type="GO" id="GO:0031932">
    <property type="term" value="C:TORC2 complex"/>
    <property type="evidence" value="ECO:0007669"/>
    <property type="project" value="InterPro"/>
</dbReference>
<evidence type="ECO:0000259" key="3">
    <source>
        <dbReference type="Pfam" id="PF05422"/>
    </source>
</evidence>
<evidence type="ECO:0000259" key="5">
    <source>
        <dbReference type="Pfam" id="PF16979"/>
    </source>
</evidence>
<dbReference type="GO" id="GO:0038203">
    <property type="term" value="P:TORC2 signaling"/>
    <property type="evidence" value="ECO:0007669"/>
    <property type="project" value="TreeGrafter"/>
</dbReference>
<accession>W8CAN7</accession>
<evidence type="ECO:0000313" key="6">
    <source>
        <dbReference type="EMBL" id="JAC00970.1"/>
    </source>
</evidence>
<dbReference type="EMBL" id="GAMC01005586">
    <property type="protein sequence ID" value="JAC00970.1"/>
    <property type="molecule type" value="mRNA"/>
</dbReference>
<dbReference type="InterPro" id="IPR008828">
    <property type="entry name" value="Sin1/Avo1"/>
</dbReference>